<evidence type="ECO:0000256" key="6">
    <source>
        <dbReference type="SAM" id="Phobius"/>
    </source>
</evidence>
<keyword evidence="8" id="KW-1185">Reference proteome</keyword>
<accession>A0ABS2RCT0</accession>
<evidence type="ECO:0000313" key="8">
    <source>
        <dbReference type="Proteomes" id="UP000823485"/>
    </source>
</evidence>
<evidence type="ECO:0000256" key="5">
    <source>
        <dbReference type="ARBA" id="ARBA00023136"/>
    </source>
</evidence>
<dbReference type="Pfam" id="PF03741">
    <property type="entry name" value="TerC"/>
    <property type="match status" value="1"/>
</dbReference>
<feature type="transmembrane region" description="Helical" evidence="6">
    <location>
        <begin position="112"/>
        <end position="139"/>
    </location>
</feature>
<evidence type="ECO:0000313" key="7">
    <source>
        <dbReference type="EMBL" id="MBM7716979.1"/>
    </source>
</evidence>
<organism evidence="7 8">
    <name type="scientific">Siminovitchia thermophila</name>
    <dbReference type="NCBI Taxonomy" id="1245522"/>
    <lineage>
        <taxon>Bacteria</taxon>
        <taxon>Bacillati</taxon>
        <taxon>Bacillota</taxon>
        <taxon>Bacilli</taxon>
        <taxon>Bacillales</taxon>
        <taxon>Bacillaceae</taxon>
        <taxon>Siminovitchia</taxon>
    </lineage>
</organism>
<reference evidence="7 8" key="1">
    <citation type="submission" date="2021-01" db="EMBL/GenBank/DDBJ databases">
        <title>Genomic Encyclopedia of Type Strains, Phase IV (KMG-IV): sequencing the most valuable type-strain genomes for metagenomic binning, comparative biology and taxonomic classification.</title>
        <authorList>
            <person name="Goeker M."/>
        </authorList>
    </citation>
    <scope>NUCLEOTIDE SEQUENCE [LARGE SCALE GENOMIC DNA]</scope>
    <source>
        <strain evidence="7 8">DSM 105453</strain>
    </source>
</reference>
<feature type="transmembrane region" description="Helical" evidence="6">
    <location>
        <begin position="193"/>
        <end position="210"/>
    </location>
</feature>
<feature type="transmembrane region" description="Helical" evidence="6">
    <location>
        <begin position="159"/>
        <end position="181"/>
    </location>
</feature>
<dbReference type="InterPro" id="IPR005496">
    <property type="entry name" value="Integral_membrane_TerC"/>
</dbReference>
<comment type="caution">
    <text evidence="7">The sequence shown here is derived from an EMBL/GenBank/DDBJ whole genome shotgun (WGS) entry which is preliminary data.</text>
</comment>
<sequence>MDFSMLLEYLWVLVILVGLEGILAADNAVVMAVMVKHLPRDKQKKALFYGLFGAFIFRFIALFLITFLVNVWQIQALGAAYLLFLSVHHIVKKYSANGNESKPEKVKNKKSHSFWPTVIKVEIADIAFAIDSMLAAVVLAVTLKPTGWFQVGGIDGGQFIVMLLGGLIGVIIMRFAATTFVRLLAKYPGLETAAFLIVGWVGVKLAVLTLSHPNLGILNKHFPESAEWKLTFWIVLVVIAAGGYFLSKKNVLQESK</sequence>
<dbReference type="PANTHER" id="PTHR30238:SF4">
    <property type="entry name" value="SLL1022 PROTEIN"/>
    <property type="match status" value="1"/>
</dbReference>
<protein>
    <submittedName>
        <fullName evidence="7">YkoY family integral membrane protein</fullName>
    </submittedName>
</protein>
<feature type="transmembrane region" description="Helical" evidence="6">
    <location>
        <begin position="47"/>
        <end position="68"/>
    </location>
</feature>
<evidence type="ECO:0000256" key="4">
    <source>
        <dbReference type="ARBA" id="ARBA00022989"/>
    </source>
</evidence>
<dbReference type="PANTHER" id="PTHR30238">
    <property type="entry name" value="MEMBRANE BOUND PREDICTED REDOX MODULATOR"/>
    <property type="match status" value="1"/>
</dbReference>
<comment type="subcellular location">
    <subcellularLocation>
        <location evidence="1">Membrane</location>
        <topology evidence="1">Multi-pass membrane protein</topology>
    </subcellularLocation>
</comment>
<evidence type="ECO:0000256" key="1">
    <source>
        <dbReference type="ARBA" id="ARBA00004141"/>
    </source>
</evidence>
<dbReference type="NCBIfam" id="TIGR03716">
    <property type="entry name" value="R_switched_YkoY"/>
    <property type="match status" value="1"/>
</dbReference>
<dbReference type="RefSeq" id="WP_077109365.1">
    <property type="nucleotide sequence ID" value="NZ_JAFBFH010000036.1"/>
</dbReference>
<dbReference type="EMBL" id="JAFBFH010000036">
    <property type="protein sequence ID" value="MBM7716979.1"/>
    <property type="molecule type" value="Genomic_DNA"/>
</dbReference>
<feature type="transmembrane region" description="Helical" evidence="6">
    <location>
        <begin position="230"/>
        <end position="247"/>
    </location>
</feature>
<feature type="transmembrane region" description="Helical" evidence="6">
    <location>
        <begin position="74"/>
        <end position="91"/>
    </location>
</feature>
<name>A0ABS2RCT0_9BACI</name>
<feature type="transmembrane region" description="Helical" evidence="6">
    <location>
        <begin position="12"/>
        <end position="35"/>
    </location>
</feature>
<evidence type="ECO:0000256" key="2">
    <source>
        <dbReference type="ARBA" id="ARBA00007511"/>
    </source>
</evidence>
<keyword evidence="5 6" id="KW-0472">Membrane</keyword>
<keyword evidence="3 6" id="KW-0812">Transmembrane</keyword>
<dbReference type="Proteomes" id="UP000823485">
    <property type="component" value="Unassembled WGS sequence"/>
</dbReference>
<dbReference type="InterPro" id="IPR022493">
    <property type="entry name" value="CHP03716_TM_YkoY"/>
</dbReference>
<evidence type="ECO:0000256" key="3">
    <source>
        <dbReference type="ARBA" id="ARBA00022692"/>
    </source>
</evidence>
<proteinExistence type="inferred from homology"/>
<gene>
    <name evidence="7" type="ORF">JOC94_004003</name>
</gene>
<comment type="similarity">
    <text evidence="2">Belongs to the TerC family.</text>
</comment>
<keyword evidence="4 6" id="KW-1133">Transmembrane helix</keyword>